<protein>
    <recommendedName>
        <fullName evidence="7">Ras-GAP domain-containing protein</fullName>
    </recommendedName>
</protein>
<feature type="compositionally biased region" description="Basic and acidic residues" evidence="2">
    <location>
        <begin position="699"/>
        <end position="710"/>
    </location>
</feature>
<sequence length="1582" mass="170708">MPAARGPASADDLDDLDDLMNRMDSASLSRPSSSHSTSSRPARPLSMAFPTRTSSRASSHSRLSTQSSSRSLQSLASASSGHSLSPSAALAPSSPPPPLPTSVSGARFHQTSSAPISVGAGQAPWDGPVEDNEITPSMAQGEWSQAPSSASLRSYSRQHQYGDESSSLHSLDRPTSPQIRSHPPSPHLATQRSPSPSRYTSPLRLIPRSPLNERTPLEDLAFFSEMDAAPEDPWDAPRGTDTDSLSVMSGSTGTGGRPRTPSSRSMRLREDIEKTAERLRAKASREELERPPMETRESRGSKGSSASGSPSIASSGLPLYPGAPQPTTYRTSIDDGAEVQSIASVRSAESSPSMAGGAWPASSSASIAAREERDRDRESLRPRQKELKEWSQTCWVWQRDGKAGSGGLLSKAPLIREVPGAMKRKMTSKRESSQLLSPAEALLYGMDDGKGKSSRAKEKEREKAAVATGPNGTNKDGSWRKVTSVLRDDGYFRVFSEEKVILHSVHLPSCPRTDIRLVDHSLFDRPNCVVIYRRAQAPSTPFQPTFNPRTFSSTSSYASSSPSSSNGHGSSSRQPAVPAEEPLYLCMPSIVAMETWIVMAHCFARPEFFVSTGATTPRPMRRGSLNTASTGRASSNGHYGGDDGLPQNSDDEEMLGEHETGMADDTRYRIFRSLTIAINEGKGLGEMGVEVIRDRPKLSSEGWRGTERDGSSSTAGSTYEGFAADSPSKPGLPIPKMPARTDSSNSTKDEQTVNTFCEVALGGDVLARTSTRKGTNSPFWNETFTFNDLPPFLEPLTIRIFQTHKNSRPTLLGVCTIRLPDLPRSELIESWWSVRSPTWDVRSRSTETIGELSLGVKVGEEVVLPSGEYRPILQLLIDDSDAELPTDIAHEFPSDLEEMSRLLLRIYQSESLLIPRIFRLVELEVETSTKSAAILFRGNTILTKSTELYVRRVGREYLDASIGDIVRKLCAEKVEIEIDPSRMKPGTKDKELQHNVQDLHDWSLAMWNSIYDAREKCPDNVRQIFGHIQRVVGERYGEEHKNTRWTSVSAFIFLRFFVPAVLNPKLFGLVAIPPDPKSQRALTLVAKTLQGLANFAAFGQKEPWMLPMNSFVQDNTSAFVDFIEHISRPAPPSASRQEWTSPSAAVYIAPYRLRSSLPPLVREGVPLVPHLIDLPRNLGLLAAHIAKGVVEKGPPPLIEGRGDSPSIASSRGRSAKFTDLAEACIDVHEEARRRGGGLVPPLFATAREGKSRARAATVRTTNAWARKSTLGTPSAPPAAPSTPPRGSPLSEDVMHIRAPSTPPNALGGTAAAGMRSPQSERGSLASRRSHRSFTINGASPSIVRASGALRSLSSDDLTLSSIASAPTDVDDAPPTAFTTNGERPQPPLPCLPPLSGAADSIYSIPSDADVFTDADSFAENPTAAAADRDLDLDEPAFSPTTLAPPVPDSSYSFPARRAKVPINVTQSTTTSWAIVPEEELASGLAGGSGGVDEESSTYESSFSMPFSVPMQSSNSASSWASIPSSTSSRSIIAEVSVGGSHGMARRPSLPTPTGSSTDLFGLGKEHKSGKGFFSRRKNSKAS</sequence>
<feature type="compositionally biased region" description="Basic and acidic residues" evidence="2">
    <location>
        <begin position="267"/>
        <end position="300"/>
    </location>
</feature>
<dbReference type="STRING" id="106004.A0A1Y2G0I9"/>
<dbReference type="InterPro" id="IPR039360">
    <property type="entry name" value="Ras_GTPase"/>
</dbReference>
<feature type="compositionally biased region" description="Basic and acidic residues" evidence="2">
    <location>
        <begin position="369"/>
        <end position="388"/>
    </location>
</feature>
<feature type="region of interest" description="Disordered" evidence="2">
    <location>
        <begin position="613"/>
        <end position="653"/>
    </location>
</feature>
<dbReference type="PROSITE" id="PS50004">
    <property type="entry name" value="C2"/>
    <property type="match status" value="1"/>
</dbReference>
<dbReference type="InterPro" id="IPR008936">
    <property type="entry name" value="Rho_GTPase_activation_prot"/>
</dbReference>
<feature type="compositionally biased region" description="Basic and acidic residues" evidence="2">
    <location>
        <begin position="447"/>
        <end position="464"/>
    </location>
</feature>
<evidence type="ECO:0000313" key="5">
    <source>
        <dbReference type="EMBL" id="ORY89382.1"/>
    </source>
</evidence>
<reference evidence="5 6" key="1">
    <citation type="submission" date="2016-07" db="EMBL/GenBank/DDBJ databases">
        <title>Pervasive Adenine N6-methylation of Active Genes in Fungi.</title>
        <authorList>
            <consortium name="DOE Joint Genome Institute"/>
            <person name="Mondo S.J."/>
            <person name="Dannebaum R.O."/>
            <person name="Kuo R.C."/>
            <person name="Labutti K."/>
            <person name="Haridas S."/>
            <person name="Kuo A."/>
            <person name="Salamov A."/>
            <person name="Ahrendt S.R."/>
            <person name="Lipzen A."/>
            <person name="Sullivan W."/>
            <person name="Andreopoulos W.B."/>
            <person name="Clum A."/>
            <person name="Lindquist E."/>
            <person name="Daum C."/>
            <person name="Ramamoorthy G.K."/>
            <person name="Gryganskyi A."/>
            <person name="Culley D."/>
            <person name="Magnuson J.K."/>
            <person name="James T.Y."/>
            <person name="O'Malley M.A."/>
            <person name="Stajich J.E."/>
            <person name="Spatafora J.W."/>
            <person name="Visel A."/>
            <person name="Grigoriev I.V."/>
        </authorList>
    </citation>
    <scope>NUCLEOTIDE SEQUENCE [LARGE SCALE GENOMIC DNA]</scope>
    <source>
        <strain evidence="5 6">62-1032</strain>
    </source>
</reference>
<dbReference type="CDD" id="cd00030">
    <property type="entry name" value="C2"/>
    <property type="match status" value="1"/>
</dbReference>
<proteinExistence type="predicted"/>
<feature type="compositionally biased region" description="Polar residues" evidence="2">
    <location>
        <begin position="541"/>
        <end position="551"/>
    </location>
</feature>
<feature type="region of interest" description="Disordered" evidence="2">
    <location>
        <begin position="1363"/>
        <end position="1389"/>
    </location>
</feature>
<evidence type="ECO:0000256" key="1">
    <source>
        <dbReference type="ARBA" id="ARBA00022468"/>
    </source>
</evidence>
<feature type="domain" description="Ras-GAP" evidence="4">
    <location>
        <begin position="895"/>
        <end position="1094"/>
    </location>
</feature>
<evidence type="ECO:0000259" key="3">
    <source>
        <dbReference type="PROSITE" id="PS50004"/>
    </source>
</evidence>
<feature type="compositionally biased region" description="Low complexity" evidence="2">
    <location>
        <begin position="552"/>
        <end position="572"/>
    </location>
</feature>
<evidence type="ECO:0000313" key="6">
    <source>
        <dbReference type="Proteomes" id="UP000193467"/>
    </source>
</evidence>
<keyword evidence="6" id="KW-1185">Reference proteome</keyword>
<dbReference type="PANTHER" id="PTHR10194:SF60">
    <property type="entry name" value="RAS GTPASE-ACTIVATING PROTEIN RASKOL"/>
    <property type="match status" value="1"/>
</dbReference>
<dbReference type="InParanoid" id="A0A1Y2G0I9"/>
<accession>A0A1Y2G0I9</accession>
<feature type="region of interest" description="Disordered" evidence="2">
    <location>
        <begin position="1537"/>
        <end position="1582"/>
    </location>
</feature>
<feature type="compositionally biased region" description="Polar residues" evidence="2">
    <location>
        <begin position="624"/>
        <end position="637"/>
    </location>
</feature>
<feature type="compositionally biased region" description="Low complexity" evidence="2">
    <location>
        <begin position="350"/>
        <end position="368"/>
    </location>
</feature>
<gene>
    <name evidence="5" type="ORF">BCR35DRAFT_300543</name>
</gene>
<dbReference type="Pfam" id="PF00168">
    <property type="entry name" value="C2"/>
    <property type="match status" value="1"/>
</dbReference>
<dbReference type="OrthoDB" id="775356at2759"/>
<feature type="compositionally biased region" description="Polar residues" evidence="2">
    <location>
        <begin position="134"/>
        <end position="179"/>
    </location>
</feature>
<dbReference type="SMART" id="SM00239">
    <property type="entry name" value="C2"/>
    <property type="match status" value="1"/>
</dbReference>
<dbReference type="Pfam" id="PF00616">
    <property type="entry name" value="RasGAP"/>
    <property type="match status" value="1"/>
</dbReference>
<name>A0A1Y2G0I9_9BASI</name>
<feature type="region of interest" description="Disordered" evidence="2">
    <location>
        <begin position="699"/>
        <end position="750"/>
    </location>
</feature>
<dbReference type="Proteomes" id="UP000193467">
    <property type="component" value="Unassembled WGS sequence"/>
</dbReference>
<dbReference type="PANTHER" id="PTHR10194">
    <property type="entry name" value="RAS GTPASE-ACTIVATING PROTEINS"/>
    <property type="match status" value="1"/>
</dbReference>
<feature type="compositionally biased region" description="Low complexity" evidence="2">
    <location>
        <begin position="301"/>
        <end position="316"/>
    </location>
</feature>
<feature type="compositionally biased region" description="Low complexity" evidence="2">
    <location>
        <begin position="1254"/>
        <end position="1266"/>
    </location>
</feature>
<dbReference type="PROSITE" id="PS50018">
    <property type="entry name" value="RAS_GTPASE_ACTIV_2"/>
    <property type="match status" value="1"/>
</dbReference>
<dbReference type="GO" id="GO:0005096">
    <property type="term" value="F:GTPase activator activity"/>
    <property type="evidence" value="ECO:0007669"/>
    <property type="project" value="UniProtKB-KW"/>
</dbReference>
<dbReference type="SMART" id="SM00323">
    <property type="entry name" value="RasGAP"/>
    <property type="match status" value="1"/>
</dbReference>
<dbReference type="SUPFAM" id="SSF48350">
    <property type="entry name" value="GTPase activation domain, GAP"/>
    <property type="match status" value="1"/>
</dbReference>
<feature type="compositionally biased region" description="Low complexity" evidence="2">
    <location>
        <begin position="25"/>
        <end position="92"/>
    </location>
</feature>
<dbReference type="InterPro" id="IPR035892">
    <property type="entry name" value="C2_domain_sf"/>
</dbReference>
<dbReference type="InterPro" id="IPR000008">
    <property type="entry name" value="C2_dom"/>
</dbReference>
<organism evidence="5 6">
    <name type="scientific">Leucosporidium creatinivorum</name>
    <dbReference type="NCBI Taxonomy" id="106004"/>
    <lineage>
        <taxon>Eukaryota</taxon>
        <taxon>Fungi</taxon>
        <taxon>Dikarya</taxon>
        <taxon>Basidiomycota</taxon>
        <taxon>Pucciniomycotina</taxon>
        <taxon>Microbotryomycetes</taxon>
        <taxon>Leucosporidiales</taxon>
        <taxon>Leucosporidium</taxon>
    </lineage>
</organism>
<dbReference type="EMBL" id="MCGR01000006">
    <property type="protein sequence ID" value="ORY89382.1"/>
    <property type="molecule type" value="Genomic_DNA"/>
</dbReference>
<dbReference type="Gene3D" id="1.10.506.10">
    <property type="entry name" value="GTPase Activation - p120gap, domain 1"/>
    <property type="match status" value="2"/>
</dbReference>
<feature type="region of interest" description="Disordered" evidence="2">
    <location>
        <begin position="541"/>
        <end position="576"/>
    </location>
</feature>
<comment type="caution">
    <text evidence="5">The sequence shown here is derived from an EMBL/GenBank/DDBJ whole genome shotgun (WGS) entry which is preliminary data.</text>
</comment>
<keyword evidence="1" id="KW-0343">GTPase activation</keyword>
<feature type="region of interest" description="Disordered" evidence="2">
    <location>
        <begin position="1"/>
        <end position="388"/>
    </location>
</feature>
<feature type="region of interest" description="Disordered" evidence="2">
    <location>
        <begin position="446"/>
        <end position="475"/>
    </location>
</feature>
<feature type="compositionally biased region" description="Basic residues" evidence="2">
    <location>
        <begin position="1569"/>
        <end position="1582"/>
    </location>
</feature>
<feature type="region of interest" description="Disordered" evidence="2">
    <location>
        <begin position="1250"/>
        <end position="1335"/>
    </location>
</feature>
<evidence type="ECO:0008006" key="7">
    <source>
        <dbReference type="Google" id="ProtNLM"/>
    </source>
</evidence>
<feature type="domain" description="C2" evidence="3">
    <location>
        <begin position="703"/>
        <end position="832"/>
    </location>
</feature>
<dbReference type="CDD" id="cd05137">
    <property type="entry name" value="RasGAP_CLA2_BUD2"/>
    <property type="match status" value="1"/>
</dbReference>
<feature type="compositionally biased region" description="Polar residues" evidence="2">
    <location>
        <begin position="188"/>
        <end position="200"/>
    </location>
</feature>
<dbReference type="Gene3D" id="2.60.40.150">
    <property type="entry name" value="C2 domain"/>
    <property type="match status" value="1"/>
</dbReference>
<evidence type="ECO:0000259" key="4">
    <source>
        <dbReference type="PROSITE" id="PS50018"/>
    </source>
</evidence>
<evidence type="ECO:0000256" key="2">
    <source>
        <dbReference type="SAM" id="MobiDB-lite"/>
    </source>
</evidence>
<feature type="compositionally biased region" description="Pro residues" evidence="2">
    <location>
        <begin position="1274"/>
        <end position="1286"/>
    </location>
</feature>
<dbReference type="SUPFAM" id="SSF49562">
    <property type="entry name" value="C2 domain (Calcium/lipid-binding domain, CaLB)"/>
    <property type="match status" value="1"/>
</dbReference>
<dbReference type="InterPro" id="IPR001936">
    <property type="entry name" value="RasGAP_dom"/>
</dbReference>